<gene>
    <name evidence="2" type="ORF">FXN63_10260</name>
</gene>
<keyword evidence="3" id="KW-1185">Reference proteome</keyword>
<dbReference type="RefSeq" id="WP_148814561.1">
    <property type="nucleotide sequence ID" value="NZ_CP043046.1"/>
</dbReference>
<protein>
    <submittedName>
        <fullName evidence="2">Uncharacterized protein</fullName>
    </submittedName>
</protein>
<proteinExistence type="predicted"/>
<evidence type="ECO:0000313" key="2">
    <source>
        <dbReference type="EMBL" id="QEI06178.1"/>
    </source>
</evidence>
<evidence type="ECO:0000313" key="3">
    <source>
        <dbReference type="Proteomes" id="UP000325161"/>
    </source>
</evidence>
<accession>A0A5C0AV08</accession>
<dbReference type="Proteomes" id="UP000325161">
    <property type="component" value="Chromosome"/>
</dbReference>
<reference evidence="2 3" key="1">
    <citation type="submission" date="2019-08" db="EMBL/GenBank/DDBJ databases">
        <title>Amphibian skin-associated Pigmentiphaga: genome sequence and occurrence across geography and hosts.</title>
        <authorList>
            <person name="Bletz M.C."/>
            <person name="Bunk B."/>
            <person name="Sproeer C."/>
            <person name="Biwer P."/>
            <person name="Reiter S."/>
            <person name="Rabemananjara F.C.E."/>
            <person name="Schulz S."/>
            <person name="Overmann J."/>
            <person name="Vences M."/>
        </authorList>
    </citation>
    <scope>NUCLEOTIDE SEQUENCE [LARGE SCALE GENOMIC DNA]</scope>
    <source>
        <strain evidence="2 3">Mada1488</strain>
    </source>
</reference>
<feature type="compositionally biased region" description="Basic and acidic residues" evidence="1">
    <location>
        <begin position="218"/>
        <end position="272"/>
    </location>
</feature>
<feature type="compositionally biased region" description="Low complexity" evidence="1">
    <location>
        <begin position="280"/>
        <end position="290"/>
    </location>
</feature>
<organism evidence="2 3">
    <name type="scientific">Pigmentiphaga aceris</name>
    <dbReference type="NCBI Taxonomy" id="1940612"/>
    <lineage>
        <taxon>Bacteria</taxon>
        <taxon>Pseudomonadati</taxon>
        <taxon>Pseudomonadota</taxon>
        <taxon>Betaproteobacteria</taxon>
        <taxon>Burkholderiales</taxon>
        <taxon>Alcaligenaceae</taxon>
        <taxon>Pigmentiphaga</taxon>
    </lineage>
</organism>
<sequence>MSSEIAAGQASAAHAVNLSTSVQVRGGSRALRARIVCAVLALGGSVLLAPAFAQDLPTTWNSVPEAKATSEAVTARISELDARYDADEAACMKTFFANACANRAREAYMKQKADLQRIKQGAELYQRVDADNQRRARVAANLAEAKEDLARRQSAAPTEPKAPKPQKTPTPPSKPSATPSAPVGEPGSSPLTDLGPMPTLPTESRQPAPLVRTPPAPKPDDSAQRAANRETFERKTEEARRYAEQHEPRAAKAAADRERRRAAREAEAKRLEGNAPPAGPAVVAPAGSTR</sequence>
<dbReference type="AlphaFoldDB" id="A0A5C0AV08"/>
<feature type="region of interest" description="Disordered" evidence="1">
    <location>
        <begin position="146"/>
        <end position="290"/>
    </location>
</feature>
<name>A0A5C0AV08_9BURK</name>
<dbReference type="KEGG" id="pacr:FXN63_10260"/>
<dbReference type="EMBL" id="CP043046">
    <property type="protein sequence ID" value="QEI06178.1"/>
    <property type="molecule type" value="Genomic_DNA"/>
</dbReference>
<evidence type="ECO:0000256" key="1">
    <source>
        <dbReference type="SAM" id="MobiDB-lite"/>
    </source>
</evidence>